<name>A0A3B1C4N3_9ZZZZ</name>
<dbReference type="AlphaFoldDB" id="A0A3B1C4N3"/>
<dbReference type="InterPro" id="IPR038396">
    <property type="entry name" value="SpoIIAA-like_sf"/>
</dbReference>
<comment type="subcellular location">
    <subcellularLocation>
        <location evidence="1">Cytoplasm</location>
    </subcellularLocation>
</comment>
<dbReference type="Pfam" id="PF00582">
    <property type="entry name" value="Usp"/>
    <property type="match status" value="1"/>
</dbReference>
<feature type="domain" description="UspA" evidence="5">
    <location>
        <begin position="134"/>
        <end position="272"/>
    </location>
</feature>
<evidence type="ECO:0000313" key="6">
    <source>
        <dbReference type="EMBL" id="VAX13655.1"/>
    </source>
</evidence>
<dbReference type="Pfam" id="PF11964">
    <property type="entry name" value="SpoIIAA-like"/>
    <property type="match status" value="1"/>
</dbReference>
<dbReference type="CDD" id="cd00293">
    <property type="entry name" value="USP-like"/>
    <property type="match status" value="1"/>
</dbReference>
<dbReference type="InterPro" id="IPR006016">
    <property type="entry name" value="UspA"/>
</dbReference>
<dbReference type="EMBL" id="UOFZ01000130">
    <property type="protein sequence ID" value="VAX13655.1"/>
    <property type="molecule type" value="Genomic_DNA"/>
</dbReference>
<dbReference type="Gene3D" id="3.40.50.620">
    <property type="entry name" value="HUPs"/>
    <property type="match status" value="1"/>
</dbReference>
<dbReference type="PANTHER" id="PTHR46268">
    <property type="entry name" value="STRESS RESPONSE PROTEIN NHAX"/>
    <property type="match status" value="1"/>
</dbReference>
<organism evidence="6">
    <name type="scientific">hydrothermal vent metagenome</name>
    <dbReference type="NCBI Taxonomy" id="652676"/>
    <lineage>
        <taxon>unclassified sequences</taxon>
        <taxon>metagenomes</taxon>
        <taxon>ecological metagenomes</taxon>
    </lineage>
</organism>
<dbReference type="Gene3D" id="3.40.50.10600">
    <property type="entry name" value="SpoIIaa-like domains"/>
    <property type="match status" value="1"/>
</dbReference>
<comment type="subunit">
    <text evidence="3">Homodimer.</text>
</comment>
<reference evidence="6" key="1">
    <citation type="submission" date="2018-06" db="EMBL/GenBank/DDBJ databases">
        <authorList>
            <person name="Zhirakovskaya E."/>
        </authorList>
    </citation>
    <scope>NUCLEOTIDE SEQUENCE</scope>
</reference>
<dbReference type="InterPro" id="IPR014729">
    <property type="entry name" value="Rossmann-like_a/b/a_fold"/>
</dbReference>
<keyword evidence="4" id="KW-0963">Cytoplasm</keyword>
<evidence type="ECO:0000256" key="2">
    <source>
        <dbReference type="ARBA" id="ARBA00008791"/>
    </source>
</evidence>
<protein>
    <recommendedName>
        <fullName evidence="5">UspA domain-containing protein</fullName>
    </recommendedName>
</protein>
<gene>
    <name evidence="6" type="ORF">MNBD_GAMMA24-647</name>
</gene>
<dbReference type="GO" id="GO:0005737">
    <property type="term" value="C:cytoplasm"/>
    <property type="evidence" value="ECO:0007669"/>
    <property type="project" value="UniProtKB-SubCell"/>
</dbReference>
<comment type="similarity">
    <text evidence="2">Belongs to the universal stress protein A family.</text>
</comment>
<sequence length="276" mass="31027">MIEELPVDAPGIGVFKASGKLTDADYKQFIPRLDELIKEYGKISLFFELEDFHGWEAKAMWNDFKLSQSYPYNFERIAIIGNQAWERWISLLAKPFTHAQVRYFNSDQRDKAWDWLKQNALSTLHQKTSTETAYQHVLISIDLSTQAAHVLKRGLALATREAAQVSLLHVVDAPIFEDDSTDYIFPRESRETTRKVGIAYIQLQRLAELAGAENVKIEILSGRAKVEIPRYAEQHNVDLIVVGAHGQSNLTGVLGSTATSLLAQAPSDVLVVEAQT</sequence>
<evidence type="ECO:0000259" key="5">
    <source>
        <dbReference type="Pfam" id="PF00582"/>
    </source>
</evidence>
<dbReference type="SUPFAM" id="SSF52091">
    <property type="entry name" value="SpoIIaa-like"/>
    <property type="match status" value="1"/>
</dbReference>
<dbReference type="SUPFAM" id="SSF52402">
    <property type="entry name" value="Adenine nucleotide alpha hydrolases-like"/>
    <property type="match status" value="1"/>
</dbReference>
<dbReference type="InterPro" id="IPR036513">
    <property type="entry name" value="STAS_dom_sf"/>
</dbReference>
<accession>A0A3B1C4N3</accession>
<dbReference type="InterPro" id="IPR021866">
    <property type="entry name" value="SpoIIAA-like"/>
</dbReference>
<dbReference type="PANTHER" id="PTHR46268:SF23">
    <property type="entry name" value="UNIVERSAL STRESS PROTEIN A-RELATED"/>
    <property type="match status" value="1"/>
</dbReference>
<evidence type="ECO:0000256" key="4">
    <source>
        <dbReference type="ARBA" id="ARBA00022490"/>
    </source>
</evidence>
<proteinExistence type="inferred from homology"/>
<evidence type="ECO:0000256" key="3">
    <source>
        <dbReference type="ARBA" id="ARBA00011738"/>
    </source>
</evidence>
<dbReference type="PRINTS" id="PR01438">
    <property type="entry name" value="UNVRSLSTRESS"/>
</dbReference>
<dbReference type="InterPro" id="IPR006015">
    <property type="entry name" value="Universal_stress_UspA"/>
</dbReference>
<evidence type="ECO:0000256" key="1">
    <source>
        <dbReference type="ARBA" id="ARBA00004496"/>
    </source>
</evidence>